<reference evidence="6 7" key="1">
    <citation type="submission" date="2019-04" db="EMBL/GenBank/DDBJ databases">
        <title>Chromosome genome assembly for Takifugu flavidus.</title>
        <authorList>
            <person name="Xiao S."/>
        </authorList>
    </citation>
    <scope>NUCLEOTIDE SEQUENCE [LARGE SCALE GENOMIC DNA]</scope>
    <source>
        <strain evidence="6">HTHZ2018</strain>
        <tissue evidence="6">Muscle</tissue>
    </source>
</reference>
<proteinExistence type="inferred from homology"/>
<feature type="compositionally biased region" description="Polar residues" evidence="4">
    <location>
        <begin position="34"/>
        <end position="44"/>
    </location>
</feature>
<accession>A0A5C6NLZ5</accession>
<feature type="compositionally biased region" description="Low complexity" evidence="4">
    <location>
        <begin position="61"/>
        <end position="76"/>
    </location>
</feature>
<gene>
    <name evidence="6" type="ORF">D4764_19G0004100</name>
</gene>
<evidence type="ECO:0000259" key="5">
    <source>
        <dbReference type="Pfam" id="PF15619"/>
    </source>
</evidence>
<dbReference type="GO" id="GO:0005930">
    <property type="term" value="C:axoneme"/>
    <property type="evidence" value="ECO:0007669"/>
    <property type="project" value="TreeGrafter"/>
</dbReference>
<feature type="compositionally biased region" description="Low complexity" evidence="4">
    <location>
        <begin position="11"/>
        <end position="22"/>
    </location>
</feature>
<dbReference type="PANTHER" id="PTHR16650:SF6">
    <property type="entry name" value="GH21622P"/>
    <property type="match status" value="1"/>
</dbReference>
<keyword evidence="7" id="KW-1185">Reference proteome</keyword>
<sequence length="318" mass="36160">MQEVQEETINSSSSSSSSATSSSDEDMSRESIPSERTSQCSDSNPSERSDREEAKARPLDSAASQKPKQPKASAAANKKKERQKPRAGGSTAKKNPTLDDANLKRLASQELQIKSLNNLIVELQNENDRIKVENRTLRQVQGRLQLKTKLEKTLDEVTAQHVQDTHVLNEQLKRYKKQMRAAEKMIRDKDERLAKQQSEIKKNEESLAHMKGVLAEKGLETRDELLREIDRQKRLAQDADEKAAEVGRKAEEINSLHQKILLAEKRKTEEATMKVIYLLKTVQDLNRRLMIEEMVQRNMNIYAKAKAEKEASAEAKKT</sequence>
<dbReference type="Pfam" id="PF15619">
    <property type="entry name" value="Lebercilin"/>
    <property type="match status" value="1"/>
</dbReference>
<evidence type="ECO:0000313" key="7">
    <source>
        <dbReference type="Proteomes" id="UP000324091"/>
    </source>
</evidence>
<feature type="region of interest" description="Disordered" evidence="4">
    <location>
        <begin position="1"/>
        <end position="101"/>
    </location>
</feature>
<feature type="coiled-coil region" evidence="3">
    <location>
        <begin position="106"/>
        <end position="242"/>
    </location>
</feature>
<comment type="similarity">
    <text evidence="1">Belongs to the LCA5 family.</text>
</comment>
<dbReference type="AlphaFoldDB" id="A0A5C6NLZ5"/>
<dbReference type="PANTHER" id="PTHR16650">
    <property type="entry name" value="C21ORF13-RELATED"/>
    <property type="match status" value="1"/>
</dbReference>
<name>A0A5C6NLZ5_9TELE</name>
<dbReference type="InterPro" id="IPR026188">
    <property type="entry name" value="Lebercilin-like"/>
</dbReference>
<dbReference type="EMBL" id="RHFK02000011">
    <property type="protein sequence ID" value="TWW68612.1"/>
    <property type="molecule type" value="Genomic_DNA"/>
</dbReference>
<evidence type="ECO:0000313" key="6">
    <source>
        <dbReference type="EMBL" id="TWW68612.1"/>
    </source>
</evidence>
<dbReference type="Proteomes" id="UP000324091">
    <property type="component" value="Chromosome 19"/>
</dbReference>
<feature type="compositionally biased region" description="Basic and acidic residues" evidence="4">
    <location>
        <begin position="45"/>
        <end position="58"/>
    </location>
</feature>
<protein>
    <recommendedName>
        <fullName evidence="5">Lebercilin domain-containing protein</fullName>
    </recommendedName>
</protein>
<evidence type="ECO:0000256" key="4">
    <source>
        <dbReference type="SAM" id="MobiDB-lite"/>
    </source>
</evidence>
<evidence type="ECO:0000256" key="2">
    <source>
        <dbReference type="ARBA" id="ARBA00023054"/>
    </source>
</evidence>
<evidence type="ECO:0000256" key="1">
    <source>
        <dbReference type="ARBA" id="ARBA00010229"/>
    </source>
</evidence>
<feature type="domain" description="Lebercilin" evidence="5">
    <location>
        <begin position="107"/>
        <end position="290"/>
    </location>
</feature>
<evidence type="ECO:0000256" key="3">
    <source>
        <dbReference type="SAM" id="Coils"/>
    </source>
</evidence>
<dbReference type="InterPro" id="IPR028933">
    <property type="entry name" value="Lebercilin_dom"/>
</dbReference>
<dbReference type="GO" id="GO:0042073">
    <property type="term" value="P:intraciliary transport"/>
    <property type="evidence" value="ECO:0007669"/>
    <property type="project" value="TreeGrafter"/>
</dbReference>
<keyword evidence="2 3" id="KW-0175">Coiled coil</keyword>
<organism evidence="6 7">
    <name type="scientific">Takifugu flavidus</name>
    <name type="common">sansaifugu</name>
    <dbReference type="NCBI Taxonomy" id="433684"/>
    <lineage>
        <taxon>Eukaryota</taxon>
        <taxon>Metazoa</taxon>
        <taxon>Chordata</taxon>
        <taxon>Craniata</taxon>
        <taxon>Vertebrata</taxon>
        <taxon>Euteleostomi</taxon>
        <taxon>Actinopterygii</taxon>
        <taxon>Neopterygii</taxon>
        <taxon>Teleostei</taxon>
        <taxon>Neoteleostei</taxon>
        <taxon>Acanthomorphata</taxon>
        <taxon>Eupercaria</taxon>
        <taxon>Tetraodontiformes</taxon>
        <taxon>Tetradontoidea</taxon>
        <taxon>Tetraodontidae</taxon>
        <taxon>Takifugu</taxon>
    </lineage>
</organism>
<comment type="caution">
    <text evidence="6">The sequence shown here is derived from an EMBL/GenBank/DDBJ whole genome shotgun (WGS) entry which is preliminary data.</text>
</comment>